<dbReference type="AlphaFoldDB" id="A0A6A3MIN4"/>
<feature type="region of interest" description="Disordered" evidence="2">
    <location>
        <begin position="365"/>
        <end position="385"/>
    </location>
</feature>
<dbReference type="EMBL" id="QXFX01000033">
    <property type="protein sequence ID" value="KAE9137339.1"/>
    <property type="molecule type" value="Genomic_DNA"/>
</dbReference>
<evidence type="ECO:0000256" key="2">
    <source>
        <dbReference type="SAM" id="MobiDB-lite"/>
    </source>
</evidence>
<feature type="domain" description="SWIM-type" evidence="3">
    <location>
        <begin position="79"/>
        <end position="117"/>
    </location>
</feature>
<evidence type="ECO:0000256" key="1">
    <source>
        <dbReference type="PROSITE-ProRule" id="PRU00325"/>
    </source>
</evidence>
<accession>A0A6A3MIN4</accession>
<keyword evidence="1" id="KW-0862">Zinc</keyword>
<dbReference type="PROSITE" id="PS50966">
    <property type="entry name" value="ZF_SWIM"/>
    <property type="match status" value="1"/>
</dbReference>
<proteinExistence type="predicted"/>
<evidence type="ECO:0000259" key="3">
    <source>
        <dbReference type="PROSITE" id="PS50966"/>
    </source>
</evidence>
<evidence type="ECO:0000313" key="5">
    <source>
        <dbReference type="EMBL" id="KAE9137339.1"/>
    </source>
</evidence>
<reference evidence="6 7" key="1">
    <citation type="submission" date="2018-09" db="EMBL/GenBank/DDBJ databases">
        <title>Genomic investigation of the strawberry pathogen Phytophthora fragariae indicates pathogenicity is determined by transcriptional variation in three key races.</title>
        <authorList>
            <person name="Adams T.M."/>
            <person name="Armitage A.D."/>
            <person name="Sobczyk M.K."/>
            <person name="Bates H.J."/>
            <person name="Dunwell J.M."/>
            <person name="Nellist C.F."/>
            <person name="Harrison R.J."/>
        </authorList>
    </citation>
    <scope>NUCLEOTIDE SEQUENCE [LARGE SCALE GENOMIC DNA]</scope>
    <source>
        <strain evidence="5 7">ONT-3</strain>
        <strain evidence="4 6">SCRP245</strain>
    </source>
</reference>
<organism evidence="4 6">
    <name type="scientific">Phytophthora fragariae</name>
    <dbReference type="NCBI Taxonomy" id="53985"/>
    <lineage>
        <taxon>Eukaryota</taxon>
        <taxon>Sar</taxon>
        <taxon>Stramenopiles</taxon>
        <taxon>Oomycota</taxon>
        <taxon>Peronosporomycetes</taxon>
        <taxon>Peronosporales</taxon>
        <taxon>Peronosporaceae</taxon>
        <taxon>Phytophthora</taxon>
    </lineage>
</organism>
<dbReference type="Proteomes" id="UP000488956">
    <property type="component" value="Unassembled WGS sequence"/>
</dbReference>
<dbReference type="GO" id="GO:0008270">
    <property type="term" value="F:zinc ion binding"/>
    <property type="evidence" value="ECO:0007669"/>
    <property type="project" value="UniProtKB-KW"/>
</dbReference>
<keyword evidence="1" id="KW-0863">Zinc-finger</keyword>
<gene>
    <name evidence="5" type="ORF">PF010_g1364</name>
    <name evidence="4" type="ORF">PF011_g1160</name>
</gene>
<name>A0A6A3MIN4_9STRA</name>
<feature type="region of interest" description="Disordered" evidence="2">
    <location>
        <begin position="252"/>
        <end position="276"/>
    </location>
</feature>
<dbReference type="EMBL" id="QXFW01000030">
    <property type="protein sequence ID" value="KAE9029295.1"/>
    <property type="molecule type" value="Genomic_DNA"/>
</dbReference>
<evidence type="ECO:0000313" key="7">
    <source>
        <dbReference type="Proteomes" id="UP000488956"/>
    </source>
</evidence>
<evidence type="ECO:0000313" key="4">
    <source>
        <dbReference type="EMBL" id="KAE9029295.1"/>
    </source>
</evidence>
<dbReference type="Proteomes" id="UP000460718">
    <property type="component" value="Unassembled WGS sequence"/>
</dbReference>
<keyword evidence="1" id="KW-0479">Metal-binding</keyword>
<protein>
    <recommendedName>
        <fullName evidence="3">SWIM-type domain-containing protein</fullName>
    </recommendedName>
</protein>
<sequence>MAVSLLTHQASVLNKVLFDVQQHGLSSRPPASIPTFLKRISSLMSDYVLIRVRRQWDQFMMHKSGMACEKKDGCIWDVFARRRTFTCDDTAWTCNCAFYTSQNLPCQHLMFVAGEGHGFAELPPFALHDRWNMEIAASFVEKISDGVLAVGPILNIARLRKRHNGNPSSNAIRSVHPQYASKTSQVAFARLQRNDRSSRVVLTHAETYNLARSLFDPVIDRLSRLSSNKFYEQLQLWDDVVNKATREIQACSDAHPTGFDDEEDGPRDEEHSIEHTSDFACIPDADDFFIDPLDWLEIDDDSLHANAARQGPWWLDPDFPDTALAPSTTSSLPPVKLSPATLSPATLSSATLSPVTLATTTLNPRVAIPGREDSEQSVSHSAQDPDAGSCLPLIVAADGTSETSLCQQECNTQVSSVRLVGDKAKRVIDDMNLPPHSEGKT</sequence>
<dbReference type="InterPro" id="IPR007527">
    <property type="entry name" value="Znf_SWIM"/>
</dbReference>
<comment type="caution">
    <text evidence="4">The sequence shown here is derived from an EMBL/GenBank/DDBJ whole genome shotgun (WGS) entry which is preliminary data.</text>
</comment>
<evidence type="ECO:0000313" key="6">
    <source>
        <dbReference type="Proteomes" id="UP000460718"/>
    </source>
</evidence>